<evidence type="ECO:0000313" key="9">
    <source>
        <dbReference type="EMBL" id="SKA86627.1"/>
    </source>
</evidence>
<evidence type="ECO:0000256" key="5">
    <source>
        <dbReference type="PROSITE-ProRule" id="PRU01248"/>
    </source>
</evidence>
<dbReference type="InterPro" id="IPR011010">
    <property type="entry name" value="DNA_brk_join_enz"/>
</dbReference>
<dbReference type="Gene3D" id="1.10.150.130">
    <property type="match status" value="1"/>
</dbReference>
<accession>A0A1T4XB09</accession>
<sequence length="427" mass="48748">MTKKLKDSSVKNAKPNQDGSPASYTDGGGLLLYVTKTGKYWRYRYRIEGKAAICSLGAYPEMSLKEAREQHEAARKQVAQGINPSQHKQQLKAQQQQAEQRSFQAVALSWLKQSASKWSEGNLLRVNRYLNNDIFPWIGSTDIDQVRPAEITRLVQRVEARGAGDAARRVKQYISQVYKYAISLELAERNPTADLANNIIFKPRVEKPFATLTDPVKVGQLLRDIDQYQGTFVVRVALQLSPLVMLRPGELRAAEWSEIDLKQALWTIPIKRMKAPTHEKQANLSQHLIPLPRQAVELLRELYPYTNKSPYVFPSARGASRCMSENAVRAALRTMGYDNDTITPHGFRGMASTLLNRMREQDTRSRLWDMDLIEQQLAHRDSSIRGRYNRADSVEALHQRREMLQAWADCLDELRAGGQIVVFRKKK</sequence>
<dbReference type="PANTHER" id="PTHR30629:SF2">
    <property type="entry name" value="PROPHAGE INTEGRASE INTS-RELATED"/>
    <property type="match status" value="1"/>
</dbReference>
<dbReference type="Gene3D" id="1.10.443.10">
    <property type="entry name" value="Intergrase catalytic core"/>
    <property type="match status" value="1"/>
</dbReference>
<feature type="region of interest" description="Disordered" evidence="6">
    <location>
        <begin position="68"/>
        <end position="96"/>
    </location>
</feature>
<evidence type="ECO:0000256" key="3">
    <source>
        <dbReference type="ARBA" id="ARBA00023125"/>
    </source>
</evidence>
<keyword evidence="10" id="KW-1185">Reference proteome</keyword>
<proteinExistence type="inferred from homology"/>
<feature type="domain" description="Tyr recombinase" evidence="7">
    <location>
        <begin position="207"/>
        <end position="404"/>
    </location>
</feature>
<keyword evidence="4" id="KW-0233">DNA recombination</keyword>
<dbReference type="GO" id="GO:0003677">
    <property type="term" value="F:DNA binding"/>
    <property type="evidence" value="ECO:0007669"/>
    <property type="project" value="UniProtKB-UniRule"/>
</dbReference>
<reference evidence="9 10" key="1">
    <citation type="submission" date="2017-02" db="EMBL/GenBank/DDBJ databases">
        <authorList>
            <person name="Peterson S.W."/>
        </authorList>
    </citation>
    <scope>NUCLEOTIDE SEQUENCE [LARGE SCALE GENOMIC DNA]</scope>
    <source>
        <strain evidence="9 10">ATCC 49788</strain>
    </source>
</reference>
<organism evidence="9 10">
    <name type="scientific">Thiothrix eikelboomii</name>
    <dbReference type="NCBI Taxonomy" id="92487"/>
    <lineage>
        <taxon>Bacteria</taxon>
        <taxon>Pseudomonadati</taxon>
        <taxon>Pseudomonadota</taxon>
        <taxon>Gammaproteobacteria</taxon>
        <taxon>Thiotrichales</taxon>
        <taxon>Thiotrichaceae</taxon>
        <taxon>Thiothrix</taxon>
    </lineage>
</organism>
<dbReference type="PROSITE" id="PS51898">
    <property type="entry name" value="TYR_RECOMBINASE"/>
    <property type="match status" value="1"/>
</dbReference>
<gene>
    <name evidence="9" type="ORF">SAMN02745130_02738</name>
</gene>
<protein>
    <submittedName>
        <fullName evidence="9">Integrase</fullName>
    </submittedName>
</protein>
<evidence type="ECO:0000256" key="6">
    <source>
        <dbReference type="SAM" id="MobiDB-lite"/>
    </source>
</evidence>
<dbReference type="SUPFAM" id="SSF56349">
    <property type="entry name" value="DNA breaking-rejoining enzymes"/>
    <property type="match status" value="1"/>
</dbReference>
<dbReference type="AlphaFoldDB" id="A0A1T4XB09"/>
<evidence type="ECO:0000259" key="8">
    <source>
        <dbReference type="PROSITE" id="PS51900"/>
    </source>
</evidence>
<evidence type="ECO:0000313" key="10">
    <source>
        <dbReference type="Proteomes" id="UP000190460"/>
    </source>
</evidence>
<evidence type="ECO:0000259" key="7">
    <source>
        <dbReference type="PROSITE" id="PS51898"/>
    </source>
</evidence>
<dbReference type="InterPro" id="IPR044068">
    <property type="entry name" value="CB"/>
</dbReference>
<dbReference type="Proteomes" id="UP000190460">
    <property type="component" value="Unassembled WGS sequence"/>
</dbReference>
<keyword evidence="2" id="KW-0229">DNA integration</keyword>
<feature type="domain" description="Core-binding (CB)" evidence="8">
    <location>
        <begin position="101"/>
        <end position="182"/>
    </location>
</feature>
<dbReference type="InterPro" id="IPR050808">
    <property type="entry name" value="Phage_Integrase"/>
</dbReference>
<dbReference type="InterPro" id="IPR025166">
    <property type="entry name" value="Integrase_DNA_bind_dom"/>
</dbReference>
<dbReference type="PROSITE" id="PS51900">
    <property type="entry name" value="CB"/>
    <property type="match status" value="1"/>
</dbReference>
<dbReference type="STRING" id="92487.SAMN02745130_02738"/>
<keyword evidence="3 5" id="KW-0238">DNA-binding</keyword>
<feature type="compositionally biased region" description="Low complexity" evidence="6">
    <location>
        <begin position="86"/>
        <end position="96"/>
    </location>
</feature>
<dbReference type="Pfam" id="PF22022">
    <property type="entry name" value="Phage_int_M"/>
    <property type="match status" value="1"/>
</dbReference>
<dbReference type="InterPro" id="IPR002104">
    <property type="entry name" value="Integrase_catalytic"/>
</dbReference>
<dbReference type="InterPro" id="IPR010998">
    <property type="entry name" value="Integrase_recombinase_N"/>
</dbReference>
<feature type="region of interest" description="Disordered" evidence="6">
    <location>
        <begin position="1"/>
        <end position="22"/>
    </location>
</feature>
<evidence type="ECO:0000256" key="4">
    <source>
        <dbReference type="ARBA" id="ARBA00023172"/>
    </source>
</evidence>
<dbReference type="EMBL" id="FUYB01000014">
    <property type="protein sequence ID" value="SKA86627.1"/>
    <property type="molecule type" value="Genomic_DNA"/>
</dbReference>
<dbReference type="OrthoDB" id="9795573at2"/>
<dbReference type="InterPro" id="IPR013762">
    <property type="entry name" value="Integrase-like_cat_sf"/>
</dbReference>
<name>A0A1T4XB09_9GAMM</name>
<dbReference type="InterPro" id="IPR053876">
    <property type="entry name" value="Phage_int_M"/>
</dbReference>
<dbReference type="Gene3D" id="3.30.160.390">
    <property type="entry name" value="Integrase, DNA-binding domain"/>
    <property type="match status" value="1"/>
</dbReference>
<dbReference type="Pfam" id="PF13356">
    <property type="entry name" value="Arm-DNA-bind_3"/>
    <property type="match status" value="1"/>
</dbReference>
<dbReference type="GO" id="GO:0006310">
    <property type="term" value="P:DNA recombination"/>
    <property type="evidence" value="ECO:0007669"/>
    <property type="project" value="UniProtKB-KW"/>
</dbReference>
<dbReference type="Pfam" id="PF00589">
    <property type="entry name" value="Phage_integrase"/>
    <property type="match status" value="1"/>
</dbReference>
<dbReference type="PANTHER" id="PTHR30629">
    <property type="entry name" value="PROPHAGE INTEGRASE"/>
    <property type="match status" value="1"/>
</dbReference>
<dbReference type="GO" id="GO:0015074">
    <property type="term" value="P:DNA integration"/>
    <property type="evidence" value="ECO:0007669"/>
    <property type="project" value="UniProtKB-KW"/>
</dbReference>
<evidence type="ECO:0000256" key="1">
    <source>
        <dbReference type="ARBA" id="ARBA00008857"/>
    </source>
</evidence>
<dbReference type="InterPro" id="IPR038488">
    <property type="entry name" value="Integrase_DNA-bd_sf"/>
</dbReference>
<dbReference type="CDD" id="cd00801">
    <property type="entry name" value="INT_P4_C"/>
    <property type="match status" value="1"/>
</dbReference>
<comment type="similarity">
    <text evidence="1">Belongs to the 'phage' integrase family.</text>
</comment>
<evidence type="ECO:0000256" key="2">
    <source>
        <dbReference type="ARBA" id="ARBA00022908"/>
    </source>
</evidence>
<feature type="compositionally biased region" description="Polar residues" evidence="6">
    <location>
        <begin position="10"/>
        <end position="22"/>
    </location>
</feature>
<dbReference type="RefSeq" id="WP_078923184.1">
    <property type="nucleotide sequence ID" value="NZ_FUYB01000014.1"/>
</dbReference>